<proteinExistence type="predicted"/>
<evidence type="ECO:0000313" key="1">
    <source>
        <dbReference type="EMBL" id="QOX63472.1"/>
    </source>
</evidence>
<dbReference type="Proteomes" id="UP000594014">
    <property type="component" value="Chromosome"/>
</dbReference>
<dbReference type="EMBL" id="CP042469">
    <property type="protein sequence ID" value="QOX63472.1"/>
    <property type="molecule type" value="Genomic_DNA"/>
</dbReference>
<reference evidence="1" key="1">
    <citation type="submission" date="2019-08" db="EMBL/GenBank/DDBJ databases">
        <title>Genome sequence of Clostridiales bacterium MT110.</title>
        <authorList>
            <person name="Cao J."/>
        </authorList>
    </citation>
    <scope>NUCLEOTIDE SEQUENCE</scope>
    <source>
        <strain evidence="1">MT110</strain>
    </source>
</reference>
<sequence length="109" mass="12998">MNNSITEIAELIIRSFEENFEKMLMEKKDISEFVIETKKILDQVGTILAKEALEMMDSLVKGDSRRKQNWYVHEKVHPTPLRPYLVRFIIIERTTSIKPKRNIDIYRMN</sequence>
<protein>
    <submittedName>
        <fullName evidence="1">Uncharacterized protein</fullName>
    </submittedName>
</protein>
<name>A0ACD1AAD6_9FIRM</name>
<evidence type="ECO:0000313" key="2">
    <source>
        <dbReference type="Proteomes" id="UP000594014"/>
    </source>
</evidence>
<gene>
    <name evidence="1" type="ORF">FRZ06_08945</name>
</gene>
<organism evidence="1 2">
    <name type="scientific">Anoxybacterium hadale</name>
    <dbReference type="NCBI Taxonomy" id="3408580"/>
    <lineage>
        <taxon>Bacteria</taxon>
        <taxon>Bacillati</taxon>
        <taxon>Bacillota</taxon>
        <taxon>Clostridia</taxon>
        <taxon>Peptostreptococcales</taxon>
        <taxon>Anaerovoracaceae</taxon>
        <taxon>Anoxybacterium</taxon>
    </lineage>
</organism>
<keyword evidence="2" id="KW-1185">Reference proteome</keyword>
<accession>A0ACD1AAD6</accession>